<organism evidence="1 2">
    <name type="scientific">Halobacteriovorax marinus (strain ATCC BAA-682 / DSM 15412 / SJ)</name>
    <name type="common">Bacteriovorax marinus</name>
    <dbReference type="NCBI Taxonomy" id="862908"/>
    <lineage>
        <taxon>Bacteria</taxon>
        <taxon>Pseudomonadati</taxon>
        <taxon>Bdellovibrionota</taxon>
        <taxon>Bacteriovoracia</taxon>
        <taxon>Bacteriovoracales</taxon>
        <taxon>Halobacteriovoraceae</taxon>
        <taxon>Halobacteriovorax</taxon>
    </lineage>
</organism>
<dbReference type="RefSeq" id="WP_014245313.1">
    <property type="nucleotide sequence ID" value="NC_016620.1"/>
</dbReference>
<evidence type="ECO:0000313" key="1">
    <source>
        <dbReference type="EMBL" id="CBW27539.1"/>
    </source>
</evidence>
<dbReference type="OrthoDB" id="5287877at2"/>
<evidence type="ECO:0000313" key="2">
    <source>
        <dbReference type="Proteomes" id="UP000008963"/>
    </source>
</evidence>
<dbReference type="KEGG" id="bmx:BMS_2763"/>
<dbReference type="STRING" id="862908.BMS_2763"/>
<dbReference type="PROSITE" id="PS51257">
    <property type="entry name" value="PROKAR_LIPOPROTEIN"/>
    <property type="match status" value="1"/>
</dbReference>
<dbReference type="HOGENOM" id="CLU_575903_0_0_7"/>
<name>E1WXM1_HALMS</name>
<dbReference type="Proteomes" id="UP000008963">
    <property type="component" value="Chromosome"/>
</dbReference>
<dbReference type="PATRIC" id="fig|862908.3.peg.2639"/>
<dbReference type="EMBL" id="FQ312005">
    <property type="protein sequence ID" value="CBW27539.1"/>
    <property type="molecule type" value="Genomic_DNA"/>
</dbReference>
<dbReference type="AlphaFoldDB" id="E1WXM1"/>
<reference evidence="2" key="1">
    <citation type="journal article" date="2013" name="ISME J.">
        <title>A small predatory core genome in the divergent marine Bacteriovorax marinus SJ and the terrestrial Bdellovibrio bacteriovorus.</title>
        <authorList>
            <person name="Crossman L.C."/>
            <person name="Chen H."/>
            <person name="Cerdeno-Tarraga A.M."/>
            <person name="Brooks K."/>
            <person name="Quail M.A."/>
            <person name="Pineiro S.A."/>
            <person name="Hobley L."/>
            <person name="Sockett R.E."/>
            <person name="Bentley S.D."/>
            <person name="Parkhill J."/>
            <person name="Williams H.N."/>
            <person name="Stine O.C."/>
        </authorList>
    </citation>
    <scope>NUCLEOTIDE SEQUENCE [LARGE SCALE GENOMIC DNA]</scope>
    <source>
        <strain evidence="2">ATCC BAA-682 / DSM 15412 / SJ</strain>
    </source>
</reference>
<protein>
    <submittedName>
        <fullName evidence="1">Exported protein</fullName>
    </submittedName>
</protein>
<gene>
    <name evidence="1" type="ordered locus">BMS_2763</name>
</gene>
<keyword evidence="2" id="KW-1185">Reference proteome</keyword>
<sequence>MIKNNRKWILILLAPLLFISCNEEQFGVGKQNSSVQTNPVETGSTFVCSDHTLIRPPVDLLFLWDNSTSTNYIHPDKKAALNNTLNYISDRFDYQVMIAPLVGSGNNNTYFFSRAGSTPSGVTHISKSSAVSVIESLPLATGAAEAGGARARDLIKNNMNNSIFRPNAYTIVVLLSNEDDDSYVQNDYGSNKNEAEKLGNGITHDLLCLKGGTYNGSYRNSYSSYSTNCSGVPKLNASMMRFLSITPSGSFAYRKISRNIAISQNYSESDWTNLSVSSFSNIFDQVNSVIADQVIKHRYNYWPVAGTNVEVEPSSIRVFRNNGTQLESDEFSYIGKQVNKNTRYHPSLGEPYTGHMIELIGEGEVIFPSCLRVTYNAPAAYYGYCHLSSQPLESSIEVKINGVKIANSKWSLVKSGSSPRYFSSKNIRIKSASDFSEATPAVNRSGYFVKLDPSVVYTDSQTCDVTYHSTGQVN</sequence>
<proteinExistence type="predicted"/>
<accession>E1WXM1</accession>